<keyword evidence="3" id="KW-1185">Reference proteome</keyword>
<feature type="region of interest" description="Disordered" evidence="1">
    <location>
        <begin position="1"/>
        <end position="200"/>
    </location>
</feature>
<dbReference type="Proteomes" id="UP000557230">
    <property type="component" value="Unassembled WGS sequence"/>
</dbReference>
<evidence type="ECO:0000313" key="2">
    <source>
        <dbReference type="EMBL" id="NXN16623.1"/>
    </source>
</evidence>
<protein>
    <submittedName>
        <fullName evidence="2">AEBP1 protein</fullName>
    </submittedName>
</protein>
<name>A0A7L1GRF0_9PICI</name>
<comment type="caution">
    <text evidence="2">The sequence shown here is derived from an EMBL/GenBank/DDBJ whole genome shotgun (WGS) entry which is preliminary data.</text>
</comment>
<dbReference type="OrthoDB" id="9398441at2759"/>
<gene>
    <name evidence="2" type="primary">Aebp1_1</name>
    <name evidence="2" type="ORF">INDMAC_R06523</name>
</gene>
<feature type="compositionally biased region" description="Basic and acidic residues" evidence="1">
    <location>
        <begin position="187"/>
        <end position="200"/>
    </location>
</feature>
<feature type="compositionally biased region" description="Acidic residues" evidence="1">
    <location>
        <begin position="158"/>
        <end position="171"/>
    </location>
</feature>
<feature type="compositionally biased region" description="Basic residues" evidence="1">
    <location>
        <begin position="114"/>
        <end position="123"/>
    </location>
</feature>
<feature type="compositionally biased region" description="Basic and acidic residues" evidence="1">
    <location>
        <begin position="72"/>
        <end position="91"/>
    </location>
</feature>
<feature type="compositionally biased region" description="Pro residues" evidence="1">
    <location>
        <begin position="40"/>
        <end position="53"/>
    </location>
</feature>
<reference evidence="2 3" key="1">
    <citation type="submission" date="2019-09" db="EMBL/GenBank/DDBJ databases">
        <title>Bird 10,000 Genomes (B10K) Project - Family phase.</title>
        <authorList>
            <person name="Zhang G."/>
        </authorList>
    </citation>
    <scope>NUCLEOTIDE SEQUENCE [LARGE SCALE GENOMIC DNA]</scope>
    <source>
        <strain evidence="2">B10K-DU-001-78</strain>
        <tissue evidence="2">Muscle</tissue>
    </source>
</reference>
<feature type="compositionally biased region" description="Basic residues" evidence="1">
    <location>
        <begin position="21"/>
        <end position="39"/>
    </location>
</feature>
<evidence type="ECO:0000256" key="1">
    <source>
        <dbReference type="SAM" id="MobiDB-lite"/>
    </source>
</evidence>
<dbReference type="EMBL" id="VXBD01011777">
    <property type="protein sequence ID" value="NXN16623.1"/>
    <property type="molecule type" value="Genomic_DNA"/>
</dbReference>
<sequence>KDKPPKKPKEKPQKSSEKPPKGSKKAKEKPPKASKKPSGKKPPQPPPSPAPEPPRGEDTTGTSWSPEQPLPYEKEEDRGAQGESGVPKEPEPPTLDYNEQLEREDYEDFDYVRRQQKPRKPPSRRPERVWPQPEEPPKQEEPPAPPQPPPLPFPVTEGDYEEGFELPDYDDLGYPLPPPSKPRKHPDKGDKMEMVEEKLK</sequence>
<dbReference type="AlphaFoldDB" id="A0A7L1GRF0"/>
<feature type="non-terminal residue" evidence="2">
    <location>
        <position position="200"/>
    </location>
</feature>
<organism evidence="2 3">
    <name type="scientific">Indicator maculatus</name>
    <name type="common">spotted honeyguide</name>
    <dbReference type="NCBI Taxonomy" id="545262"/>
    <lineage>
        <taxon>Eukaryota</taxon>
        <taxon>Metazoa</taxon>
        <taxon>Chordata</taxon>
        <taxon>Craniata</taxon>
        <taxon>Vertebrata</taxon>
        <taxon>Euteleostomi</taxon>
        <taxon>Archelosauria</taxon>
        <taxon>Archosauria</taxon>
        <taxon>Dinosauria</taxon>
        <taxon>Saurischia</taxon>
        <taxon>Theropoda</taxon>
        <taxon>Coelurosauria</taxon>
        <taxon>Aves</taxon>
        <taxon>Neognathae</taxon>
        <taxon>Neoaves</taxon>
        <taxon>Telluraves</taxon>
        <taxon>Coraciimorphae</taxon>
        <taxon>Piciformes</taxon>
        <taxon>Indicatoridae</taxon>
        <taxon>Indicator</taxon>
    </lineage>
</organism>
<feature type="compositionally biased region" description="Basic and acidic residues" evidence="1">
    <location>
        <begin position="1"/>
        <end position="20"/>
    </location>
</feature>
<feature type="compositionally biased region" description="Pro residues" evidence="1">
    <location>
        <begin position="142"/>
        <end position="153"/>
    </location>
</feature>
<feature type="non-terminal residue" evidence="2">
    <location>
        <position position="1"/>
    </location>
</feature>
<evidence type="ECO:0000313" key="3">
    <source>
        <dbReference type="Proteomes" id="UP000557230"/>
    </source>
</evidence>
<proteinExistence type="predicted"/>
<accession>A0A7L1GRF0</accession>